<dbReference type="Pfam" id="PF00828">
    <property type="entry name" value="Ribosomal_L27A"/>
    <property type="match status" value="1"/>
</dbReference>
<dbReference type="Gene3D" id="3.100.10.10">
    <property type="match status" value="1"/>
</dbReference>
<reference evidence="6 7" key="1">
    <citation type="journal article" date="2024" name="Commun. Biol.">
        <title>Comparative genomic analysis of thermophilic fungi reveals convergent evolutionary adaptations and gene losses.</title>
        <authorList>
            <person name="Steindorff A.S."/>
            <person name="Aguilar-Pontes M.V."/>
            <person name="Robinson A.J."/>
            <person name="Andreopoulos B."/>
            <person name="LaButti K."/>
            <person name="Kuo A."/>
            <person name="Mondo S."/>
            <person name="Riley R."/>
            <person name="Otillar R."/>
            <person name="Haridas S."/>
            <person name="Lipzen A."/>
            <person name="Grimwood J."/>
            <person name="Schmutz J."/>
            <person name="Clum A."/>
            <person name="Reid I.D."/>
            <person name="Moisan M.C."/>
            <person name="Butler G."/>
            <person name="Nguyen T.T.M."/>
            <person name="Dewar K."/>
            <person name="Conant G."/>
            <person name="Drula E."/>
            <person name="Henrissat B."/>
            <person name="Hansel C."/>
            <person name="Singer S."/>
            <person name="Hutchinson M.I."/>
            <person name="de Vries R.P."/>
            <person name="Natvig D.O."/>
            <person name="Powell A.J."/>
            <person name="Tsang A."/>
            <person name="Grigoriev I.V."/>
        </authorList>
    </citation>
    <scope>NUCLEOTIDE SEQUENCE [LARGE SCALE GENOMIC DNA]</scope>
    <source>
        <strain evidence="6 7">ATCC 22073</strain>
    </source>
</reference>
<evidence type="ECO:0000256" key="4">
    <source>
        <dbReference type="SAM" id="MobiDB-lite"/>
    </source>
</evidence>
<dbReference type="InterPro" id="IPR030878">
    <property type="entry name" value="Ribosomal_uL15"/>
</dbReference>
<name>A0ABR4DQ24_9PEZI</name>
<evidence type="ECO:0000313" key="7">
    <source>
        <dbReference type="Proteomes" id="UP001600064"/>
    </source>
</evidence>
<dbReference type="NCBIfam" id="TIGR01071">
    <property type="entry name" value="rplO_bact"/>
    <property type="match status" value="1"/>
</dbReference>
<dbReference type="GeneID" id="98122218"/>
<dbReference type="InterPro" id="IPR036227">
    <property type="entry name" value="Ribosomal_uL15/eL18_sf"/>
</dbReference>
<comment type="caution">
    <text evidence="6">The sequence shown here is derived from an EMBL/GenBank/DDBJ whole genome shotgun (WGS) entry which is preliminary data.</text>
</comment>
<dbReference type="EMBL" id="JAZGUE010000001">
    <property type="protein sequence ID" value="KAL2272046.1"/>
    <property type="molecule type" value="Genomic_DNA"/>
</dbReference>
<feature type="region of interest" description="Disordered" evidence="4">
    <location>
        <begin position="74"/>
        <end position="109"/>
    </location>
</feature>
<evidence type="ECO:0000313" key="6">
    <source>
        <dbReference type="EMBL" id="KAL2272046.1"/>
    </source>
</evidence>
<dbReference type="SUPFAM" id="SSF52080">
    <property type="entry name" value="Ribosomal proteins L15p and L18e"/>
    <property type="match status" value="1"/>
</dbReference>
<evidence type="ECO:0000256" key="2">
    <source>
        <dbReference type="ARBA" id="ARBA00022980"/>
    </source>
</evidence>
<feature type="domain" description="Large ribosomal subunit protein uL15/eL18" evidence="5">
    <location>
        <begin position="134"/>
        <end position="210"/>
    </location>
</feature>
<keyword evidence="2" id="KW-0689">Ribosomal protein</keyword>
<dbReference type="PANTHER" id="PTHR12934">
    <property type="entry name" value="50S RIBOSOMAL PROTEIN L15"/>
    <property type="match status" value="1"/>
</dbReference>
<keyword evidence="7" id="KW-1185">Reference proteome</keyword>
<proteinExistence type="inferred from homology"/>
<gene>
    <name evidence="6" type="ORF">VTJ83DRAFT_1417</name>
</gene>
<feature type="compositionally biased region" description="Basic residues" evidence="4">
    <location>
        <begin position="92"/>
        <end position="104"/>
    </location>
</feature>
<protein>
    <recommendedName>
        <fullName evidence="5">Large ribosomal subunit protein uL15/eL18 domain-containing protein</fullName>
    </recommendedName>
</protein>
<dbReference type="Proteomes" id="UP001600064">
    <property type="component" value="Unassembled WGS sequence"/>
</dbReference>
<dbReference type="InterPro" id="IPR021131">
    <property type="entry name" value="Ribosomal_uL15/eL18"/>
</dbReference>
<evidence type="ECO:0000256" key="1">
    <source>
        <dbReference type="ARBA" id="ARBA00007320"/>
    </source>
</evidence>
<comment type="similarity">
    <text evidence="1">Belongs to the universal ribosomal protein uL15 family.</text>
</comment>
<dbReference type="HAMAP" id="MF_01341">
    <property type="entry name" value="Ribosomal_uL15"/>
    <property type="match status" value="1"/>
</dbReference>
<sequence>MPPRLPIPLAQAARCCSSPASRPQAPTLASLFAALSLQPRTPAPTSTTTTLTTPTQIRSASILAALSDNKGAYNKRIRKGRGPSSGYGKTAGRGHKGQKQHGKVKPWFQGGQTPLIVSHGRHGFINFRAPKMMEVNLEKLQKWIDQGRIDPTKPITPRELIRSNIVGNPILDGIKLLAGGKETFRTPINIVVSRASAAAIEAVERAGGKILTRYYTRDALKRLVRGEVVHTTTPLPVGPEHVKSVLGRMRHEARVSGGKRVYRLPDPTSREDIEYYRDPAHRGYLSHTLKPGESPSLFFKVPGTETAEVKAVAKEKADEQAAKLF</sequence>
<dbReference type="InterPro" id="IPR005749">
    <property type="entry name" value="Ribosomal_uL15_bac-type"/>
</dbReference>
<evidence type="ECO:0000259" key="5">
    <source>
        <dbReference type="Pfam" id="PF00828"/>
    </source>
</evidence>
<dbReference type="PANTHER" id="PTHR12934:SF11">
    <property type="entry name" value="LARGE RIBOSOMAL SUBUNIT PROTEIN UL15M"/>
    <property type="match status" value="1"/>
</dbReference>
<accession>A0ABR4DQ24</accession>
<dbReference type="RefSeq" id="XP_070870770.1">
    <property type="nucleotide sequence ID" value="XM_071007574.1"/>
</dbReference>
<evidence type="ECO:0000256" key="3">
    <source>
        <dbReference type="ARBA" id="ARBA00023274"/>
    </source>
</evidence>
<organism evidence="6 7">
    <name type="scientific">Remersonia thermophila</name>
    <dbReference type="NCBI Taxonomy" id="72144"/>
    <lineage>
        <taxon>Eukaryota</taxon>
        <taxon>Fungi</taxon>
        <taxon>Dikarya</taxon>
        <taxon>Ascomycota</taxon>
        <taxon>Pezizomycotina</taxon>
        <taxon>Sordariomycetes</taxon>
        <taxon>Sordariomycetidae</taxon>
        <taxon>Sordariales</taxon>
        <taxon>Sordariales incertae sedis</taxon>
        <taxon>Remersonia</taxon>
    </lineage>
</organism>
<keyword evidence="3" id="KW-0687">Ribonucleoprotein</keyword>